<dbReference type="EMBL" id="CAMPGE010017700">
    <property type="protein sequence ID" value="CAI2376161.1"/>
    <property type="molecule type" value="Genomic_DNA"/>
</dbReference>
<dbReference type="InterPro" id="IPR036869">
    <property type="entry name" value="J_dom_sf"/>
</dbReference>
<reference evidence="3" key="1">
    <citation type="submission" date="2023-07" db="EMBL/GenBank/DDBJ databases">
        <authorList>
            <consortium name="AG Swart"/>
            <person name="Singh M."/>
            <person name="Singh A."/>
            <person name="Seah K."/>
            <person name="Emmerich C."/>
        </authorList>
    </citation>
    <scope>NUCLEOTIDE SEQUENCE</scope>
    <source>
        <strain evidence="3">DP1</strain>
    </source>
</reference>
<feature type="compositionally biased region" description="Basic residues" evidence="1">
    <location>
        <begin position="218"/>
        <end position="227"/>
    </location>
</feature>
<dbReference type="PRINTS" id="PR00625">
    <property type="entry name" value="JDOMAIN"/>
</dbReference>
<feature type="region of interest" description="Disordered" evidence="1">
    <location>
        <begin position="207"/>
        <end position="308"/>
    </location>
</feature>
<proteinExistence type="predicted"/>
<gene>
    <name evidence="3" type="ORF">ECRASSUSDP1_LOCUS17530</name>
</gene>
<dbReference type="Gene3D" id="1.10.287.110">
    <property type="entry name" value="DnaJ domain"/>
    <property type="match status" value="1"/>
</dbReference>
<dbReference type="SMART" id="SM00271">
    <property type="entry name" value="DnaJ"/>
    <property type="match status" value="1"/>
</dbReference>
<dbReference type="PANTHER" id="PTHR44916:SF1">
    <property type="entry name" value="CHAPERONE DNAJ-DOMAIN SUPERFAMILY PROTEIN-RELATED"/>
    <property type="match status" value="1"/>
</dbReference>
<name>A0AAD2D0P5_EUPCR</name>
<feature type="domain" description="J" evidence="2">
    <location>
        <begin position="36"/>
        <end position="101"/>
    </location>
</feature>
<dbReference type="Pfam" id="PF00226">
    <property type="entry name" value="DnaJ"/>
    <property type="match status" value="1"/>
</dbReference>
<dbReference type="InterPro" id="IPR042977">
    <property type="entry name" value="AtJ6-like"/>
</dbReference>
<accession>A0AAD2D0P5</accession>
<dbReference type="AlphaFoldDB" id="A0AAD2D0P5"/>
<dbReference type="PANTHER" id="PTHR44916">
    <property type="entry name" value="CHAPERONE DNAJ-DOMAIN SUPERFAMILY PROTEIN-RELATED"/>
    <property type="match status" value="1"/>
</dbReference>
<evidence type="ECO:0000259" key="2">
    <source>
        <dbReference type="PROSITE" id="PS50076"/>
    </source>
</evidence>
<dbReference type="InterPro" id="IPR056453">
    <property type="entry name" value="HTH_DNAJC9"/>
</dbReference>
<feature type="compositionally biased region" description="Basic and acidic residues" evidence="1">
    <location>
        <begin position="207"/>
        <end position="217"/>
    </location>
</feature>
<dbReference type="Proteomes" id="UP001295684">
    <property type="component" value="Unassembled WGS sequence"/>
</dbReference>
<comment type="caution">
    <text evidence="3">The sequence shown here is derived from an EMBL/GenBank/DDBJ whole genome shotgun (WGS) entry which is preliminary data.</text>
</comment>
<evidence type="ECO:0000313" key="4">
    <source>
        <dbReference type="Proteomes" id="UP001295684"/>
    </source>
</evidence>
<dbReference type="InterPro" id="IPR001623">
    <property type="entry name" value="DnaJ_domain"/>
</dbReference>
<dbReference type="SUPFAM" id="SSF46565">
    <property type="entry name" value="Chaperone J-domain"/>
    <property type="match status" value="1"/>
</dbReference>
<organism evidence="3 4">
    <name type="scientific">Euplotes crassus</name>
    <dbReference type="NCBI Taxonomy" id="5936"/>
    <lineage>
        <taxon>Eukaryota</taxon>
        <taxon>Sar</taxon>
        <taxon>Alveolata</taxon>
        <taxon>Ciliophora</taxon>
        <taxon>Intramacronucleata</taxon>
        <taxon>Spirotrichea</taxon>
        <taxon>Hypotrichia</taxon>
        <taxon>Euplotida</taxon>
        <taxon>Euplotidae</taxon>
        <taxon>Moneuplotes</taxon>
    </lineage>
</organism>
<protein>
    <recommendedName>
        <fullName evidence="2">J domain-containing protein</fullName>
    </recommendedName>
</protein>
<dbReference type="Pfam" id="PF23302">
    <property type="entry name" value="HTH_DNAJC9"/>
    <property type="match status" value="1"/>
</dbReference>
<dbReference type="CDD" id="cd06257">
    <property type="entry name" value="DnaJ"/>
    <property type="match status" value="1"/>
</dbReference>
<evidence type="ECO:0000256" key="1">
    <source>
        <dbReference type="SAM" id="MobiDB-lite"/>
    </source>
</evidence>
<evidence type="ECO:0000313" key="3">
    <source>
        <dbReference type="EMBL" id="CAI2376161.1"/>
    </source>
</evidence>
<feature type="compositionally biased region" description="Basic residues" evidence="1">
    <location>
        <begin position="278"/>
        <end position="308"/>
    </location>
</feature>
<feature type="compositionally biased region" description="Acidic residues" evidence="1">
    <location>
        <begin position="262"/>
        <end position="273"/>
    </location>
</feature>
<feature type="region of interest" description="Disordered" evidence="1">
    <location>
        <begin position="1"/>
        <end position="29"/>
    </location>
</feature>
<sequence length="308" mass="36129">MSDPKDQYEDINSNDSVEEEEKDHIDLTKPKDHDFELYTRLGVEKNATSSQIKKAYRLASLRVHPDKNPDDPEADAKFQKVNEAYVILSDENKRKRYDLTGEIDDDGLDDLVNKCRFFYKEFCEEDIDTFATSYRDSKDEEEDLVNYYNQHNGDLTKLLSWIPLSQNHDVVRFIEIFDRLIEEKVIKATEEYHETRENIELLKEEVKEAEEQKSEKKRDKKSRKKKKTAEPSLDDLRSQILARKQKSSNDFLSNLASKYCDPDDPMGDMPSEEEFQRVQKKIKKTTKPKTSTKAKGKPKTKKIKASRK</sequence>
<keyword evidence="4" id="KW-1185">Reference proteome</keyword>
<dbReference type="PROSITE" id="PS50076">
    <property type="entry name" value="DNAJ_2"/>
    <property type="match status" value="1"/>
</dbReference>